<keyword evidence="1" id="KW-0732">Signal</keyword>
<feature type="signal peptide" evidence="1">
    <location>
        <begin position="1"/>
        <end position="30"/>
    </location>
</feature>
<protein>
    <recommendedName>
        <fullName evidence="4">Lipoprotein</fullName>
    </recommendedName>
</protein>
<dbReference type="AlphaFoldDB" id="A0A9E6TTR9"/>
<accession>A0A9E6TTR9</accession>
<dbReference type="Proteomes" id="UP000634530">
    <property type="component" value="Chromosome"/>
</dbReference>
<dbReference type="RefSeq" id="WP_186681033.1">
    <property type="nucleotide sequence ID" value="NZ_CP077093.1"/>
</dbReference>
<evidence type="ECO:0000313" key="2">
    <source>
        <dbReference type="EMBL" id="QXI29550.1"/>
    </source>
</evidence>
<gene>
    <name evidence="2" type="ORF">HU752_006220</name>
</gene>
<organism evidence="2 3">
    <name type="scientific">Pseudomonas vanderleydeniana</name>
    <dbReference type="NCBI Taxonomy" id="2745495"/>
    <lineage>
        <taxon>Bacteria</taxon>
        <taxon>Pseudomonadati</taxon>
        <taxon>Pseudomonadota</taxon>
        <taxon>Gammaproteobacteria</taxon>
        <taxon>Pseudomonadales</taxon>
        <taxon>Pseudomonadaceae</taxon>
        <taxon>Pseudomonas</taxon>
    </lineage>
</organism>
<evidence type="ECO:0000313" key="3">
    <source>
        <dbReference type="Proteomes" id="UP000634530"/>
    </source>
</evidence>
<evidence type="ECO:0008006" key="4">
    <source>
        <dbReference type="Google" id="ProtNLM"/>
    </source>
</evidence>
<dbReference type="EMBL" id="CP077093">
    <property type="protein sequence ID" value="QXI29550.1"/>
    <property type="molecule type" value="Genomic_DNA"/>
</dbReference>
<dbReference type="KEGG" id="pvw:HU752_006220"/>
<feature type="chain" id="PRO_5038957732" description="Lipoprotein" evidence="1">
    <location>
        <begin position="31"/>
        <end position="355"/>
    </location>
</feature>
<name>A0A9E6TTR9_9PSED</name>
<sequence length="355" mass="39969">MPVLSSTPSRLLTTATLLLSALLGGCSVNGTYPDATEPDAAKLRFVANTSNATLDYFDAEHCDGQTTGMLNNMLMGDTKRRADMLSTPPKDARGYLEIKLKPGHETLLRVNTHEGYSVCGNGINFKPEANAEYELTFDSGKGQCRTRLQRVRIIDGKERRTPVLHLGKGLPACAGRSPLFPKQPVALPDTPHRLELMNRIIDSSLIPSMLPSPEDASKTPLAMAKVDNLIAERKAKLGFTLPDDYWALYRQNLQAFDAESAQRKALTLQRYKDEYLSRLRPLKDAELEEWAKPEDKSAKPTNKAAFEQYKSMTLYYFEAGKQVTLEIIEHHLERMAQMDKRYGVCERYSECWRSF</sequence>
<evidence type="ECO:0000256" key="1">
    <source>
        <dbReference type="SAM" id="SignalP"/>
    </source>
</evidence>
<proteinExistence type="predicted"/>
<keyword evidence="3" id="KW-1185">Reference proteome</keyword>
<reference evidence="2 3" key="1">
    <citation type="journal article" date="2020" name="Microorganisms">
        <title>Reliable Identification of Environmental Pseudomonas Isolates Using the rpoD Gene.</title>
        <authorList>
            <consortium name="The Broad Institute Genome Sequencing Platform"/>
            <person name="Girard L."/>
            <person name="Lood C."/>
            <person name="Rokni-Zadeh H."/>
            <person name="van Noort V."/>
            <person name="Lavigne R."/>
            <person name="De Mot R."/>
        </authorList>
    </citation>
    <scope>NUCLEOTIDE SEQUENCE [LARGE SCALE GENOMIC DNA]</scope>
    <source>
        <strain evidence="2 3">RW8P3</strain>
    </source>
</reference>
<reference evidence="2 3" key="2">
    <citation type="journal article" date="2021" name="Microorganisms">
        <title>The Ever-Expanding Pseudomonas Genus: Description of 43 New Species and Partition of the Pseudomonas putida Group.</title>
        <authorList>
            <person name="Girard L."/>
            <person name="Lood C."/>
            <person name="Hofte M."/>
            <person name="Vandamme P."/>
            <person name="Rokni-Zadeh H."/>
            <person name="van Noort V."/>
            <person name="Lavigne R."/>
            <person name="De Mot R."/>
        </authorList>
    </citation>
    <scope>NUCLEOTIDE SEQUENCE [LARGE SCALE GENOMIC DNA]</scope>
    <source>
        <strain evidence="2 3">RW8P3</strain>
    </source>
</reference>